<dbReference type="PROSITE" id="PS01295">
    <property type="entry name" value="ISPD"/>
    <property type="match status" value="1"/>
</dbReference>
<protein>
    <recommendedName>
        <fullName evidence="3">2-C-methyl-D-erythritol 4-phosphate cytidylyltransferase</fullName>
        <ecNumber evidence="3">2.7.7.60</ecNumber>
    </recommendedName>
</protein>
<dbReference type="Gene3D" id="3.90.550.10">
    <property type="entry name" value="Spore Coat Polysaccharide Biosynthesis Protein SpsA, Chain A"/>
    <property type="match status" value="1"/>
</dbReference>
<dbReference type="PANTHER" id="PTHR32125">
    <property type="entry name" value="2-C-METHYL-D-ERYTHRITOL 4-PHOSPHATE CYTIDYLYLTRANSFERASE, CHLOROPLASTIC"/>
    <property type="match status" value="1"/>
</dbReference>
<dbReference type="CDD" id="cd02516">
    <property type="entry name" value="CDP-ME_synthetase"/>
    <property type="match status" value="1"/>
</dbReference>
<accession>A0A3B0WPR3</accession>
<dbReference type="InterPro" id="IPR034683">
    <property type="entry name" value="IspD/TarI"/>
</dbReference>
<name>A0A3B0WPR3_9ZZZZ</name>
<dbReference type="InterPro" id="IPR029044">
    <property type="entry name" value="Nucleotide-diphossugar_trans"/>
</dbReference>
<comment type="pathway">
    <text evidence="1">Isoprenoid biosynthesis; isopentenyl diphosphate biosynthesis via DXP pathway; isopentenyl diphosphate from 1-deoxy-D-xylulose 5-phosphate: step 2/6.</text>
</comment>
<evidence type="ECO:0000256" key="2">
    <source>
        <dbReference type="ARBA" id="ARBA00009789"/>
    </source>
</evidence>
<keyword evidence="6" id="KW-0414">Isoprene biosynthesis</keyword>
<dbReference type="InterPro" id="IPR001228">
    <property type="entry name" value="IspD"/>
</dbReference>
<comment type="similarity">
    <text evidence="2">Belongs to the IspD/TarI cytidylyltransferase family. IspD subfamily.</text>
</comment>
<evidence type="ECO:0000256" key="6">
    <source>
        <dbReference type="ARBA" id="ARBA00023229"/>
    </source>
</evidence>
<dbReference type="HAMAP" id="MF_00108">
    <property type="entry name" value="IspD"/>
    <property type="match status" value="1"/>
</dbReference>
<organism evidence="7">
    <name type="scientific">hydrothermal vent metagenome</name>
    <dbReference type="NCBI Taxonomy" id="652676"/>
    <lineage>
        <taxon>unclassified sequences</taxon>
        <taxon>metagenomes</taxon>
        <taxon>ecological metagenomes</taxon>
    </lineage>
</organism>
<gene>
    <name evidence="7" type="ORF">MNBD_GAMMA05-497</name>
</gene>
<dbReference type="EC" id="2.7.7.60" evidence="3"/>
<dbReference type="AlphaFoldDB" id="A0A3B0WPR3"/>
<evidence type="ECO:0000256" key="1">
    <source>
        <dbReference type="ARBA" id="ARBA00004787"/>
    </source>
</evidence>
<evidence type="ECO:0000313" key="7">
    <source>
        <dbReference type="EMBL" id="VAW52687.1"/>
    </source>
</evidence>
<dbReference type="EMBL" id="UOFE01000030">
    <property type="protein sequence ID" value="VAW52687.1"/>
    <property type="molecule type" value="Genomic_DNA"/>
</dbReference>
<proteinExistence type="inferred from homology"/>
<evidence type="ECO:0000256" key="4">
    <source>
        <dbReference type="ARBA" id="ARBA00022679"/>
    </source>
</evidence>
<evidence type="ECO:0000256" key="5">
    <source>
        <dbReference type="ARBA" id="ARBA00022695"/>
    </source>
</evidence>
<sequence length="244" mass="26882">MTNIKTNHTTWAIVPAAGIGKRMQSALPKQYILLNGRPVLEHTINSLLQNKYIAGLVIALHADDQCFTNLKIKSDKPILQTVGGNERADSVLNAINALFEHAKFDAEKDWVMVHDAVRACLRQEDIDKLVAEVAENPGGGLLALPVRDTMKRQSADGEPATVTKTVNRENLWHALTPQYFPAKSLKDALKNALDKGLAVTDDSSVMELAGFSPILVHGNEENIKITRPDDLRLASVYLKNRNSE</sequence>
<reference evidence="7" key="1">
    <citation type="submission" date="2018-06" db="EMBL/GenBank/DDBJ databases">
        <authorList>
            <person name="Zhirakovskaya E."/>
        </authorList>
    </citation>
    <scope>NUCLEOTIDE SEQUENCE</scope>
</reference>
<keyword evidence="5 7" id="KW-0548">Nucleotidyltransferase</keyword>
<dbReference type="GO" id="GO:0019288">
    <property type="term" value="P:isopentenyl diphosphate biosynthetic process, methylerythritol 4-phosphate pathway"/>
    <property type="evidence" value="ECO:0007669"/>
    <property type="project" value="UniProtKB-UniPathway"/>
</dbReference>
<dbReference type="SUPFAM" id="SSF53448">
    <property type="entry name" value="Nucleotide-diphospho-sugar transferases"/>
    <property type="match status" value="1"/>
</dbReference>
<dbReference type="InterPro" id="IPR018294">
    <property type="entry name" value="ISPD_synthase_CS"/>
</dbReference>
<dbReference type="Pfam" id="PF01128">
    <property type="entry name" value="IspD"/>
    <property type="match status" value="1"/>
</dbReference>
<evidence type="ECO:0000256" key="3">
    <source>
        <dbReference type="ARBA" id="ARBA00012526"/>
    </source>
</evidence>
<dbReference type="NCBIfam" id="TIGR00453">
    <property type="entry name" value="ispD"/>
    <property type="match status" value="1"/>
</dbReference>
<keyword evidence="4 7" id="KW-0808">Transferase</keyword>
<dbReference type="GO" id="GO:0050518">
    <property type="term" value="F:2-C-methyl-D-erythritol 4-phosphate cytidylyltransferase activity"/>
    <property type="evidence" value="ECO:0007669"/>
    <property type="project" value="UniProtKB-EC"/>
</dbReference>
<dbReference type="InterPro" id="IPR050088">
    <property type="entry name" value="IspD/TarI_cytidylyltransf_bact"/>
</dbReference>
<dbReference type="FunFam" id="3.90.550.10:FF:000003">
    <property type="entry name" value="2-C-methyl-D-erythritol 4-phosphate cytidylyltransferase"/>
    <property type="match status" value="1"/>
</dbReference>
<dbReference type="UniPathway" id="UPA00056">
    <property type="reaction ID" value="UER00093"/>
</dbReference>
<dbReference type="PANTHER" id="PTHR32125:SF4">
    <property type="entry name" value="2-C-METHYL-D-ERYTHRITOL 4-PHOSPHATE CYTIDYLYLTRANSFERASE, CHLOROPLASTIC"/>
    <property type="match status" value="1"/>
</dbReference>